<name>A0ABR1BDF4_POLSC</name>
<sequence length="80" mass="8684">MEGVGWGREACAGTISSTRSRRDQIPGYKTSCDVCVSSYKFTAGTPKELPGYRSNGNQQRNGGHLTAFPKGKTTTRQIID</sequence>
<accession>A0ABR1BDF4</accession>
<feature type="region of interest" description="Disordered" evidence="1">
    <location>
        <begin position="46"/>
        <end position="80"/>
    </location>
</feature>
<keyword evidence="3" id="KW-1185">Reference proteome</keyword>
<comment type="caution">
    <text evidence="2">The sequence shown here is derived from an EMBL/GenBank/DDBJ whole genome shotgun (WGS) entry which is preliminary data.</text>
</comment>
<proteinExistence type="predicted"/>
<evidence type="ECO:0000313" key="2">
    <source>
        <dbReference type="EMBL" id="KAK6638113.1"/>
    </source>
</evidence>
<gene>
    <name evidence="2" type="ORF">RUM44_008538</name>
</gene>
<evidence type="ECO:0000313" key="3">
    <source>
        <dbReference type="Proteomes" id="UP001359485"/>
    </source>
</evidence>
<reference evidence="2 3" key="1">
    <citation type="submission" date="2023-09" db="EMBL/GenBank/DDBJ databases">
        <title>Genomes of two closely related lineages of the louse Polyplax serrata with different host specificities.</title>
        <authorList>
            <person name="Martinu J."/>
            <person name="Tarabai H."/>
            <person name="Stefka J."/>
            <person name="Hypsa V."/>
        </authorList>
    </citation>
    <scope>NUCLEOTIDE SEQUENCE [LARGE SCALE GENOMIC DNA]</scope>
    <source>
        <strain evidence="2">98ZLc_SE</strain>
    </source>
</reference>
<evidence type="ECO:0000256" key="1">
    <source>
        <dbReference type="SAM" id="MobiDB-lite"/>
    </source>
</evidence>
<dbReference type="EMBL" id="JAWJWF010000002">
    <property type="protein sequence ID" value="KAK6638113.1"/>
    <property type="molecule type" value="Genomic_DNA"/>
</dbReference>
<dbReference type="Proteomes" id="UP001359485">
    <property type="component" value="Unassembled WGS sequence"/>
</dbReference>
<protein>
    <submittedName>
        <fullName evidence="2">Uncharacterized protein</fullName>
    </submittedName>
</protein>
<organism evidence="2 3">
    <name type="scientific">Polyplax serrata</name>
    <name type="common">Common mouse louse</name>
    <dbReference type="NCBI Taxonomy" id="468196"/>
    <lineage>
        <taxon>Eukaryota</taxon>
        <taxon>Metazoa</taxon>
        <taxon>Ecdysozoa</taxon>
        <taxon>Arthropoda</taxon>
        <taxon>Hexapoda</taxon>
        <taxon>Insecta</taxon>
        <taxon>Pterygota</taxon>
        <taxon>Neoptera</taxon>
        <taxon>Paraneoptera</taxon>
        <taxon>Psocodea</taxon>
        <taxon>Troctomorpha</taxon>
        <taxon>Phthiraptera</taxon>
        <taxon>Anoplura</taxon>
        <taxon>Polyplacidae</taxon>
        <taxon>Polyplax</taxon>
    </lineage>
</organism>